<evidence type="ECO:0000256" key="1">
    <source>
        <dbReference type="ARBA" id="ARBA00022478"/>
    </source>
</evidence>
<dbReference type="Proteomes" id="UP000605805">
    <property type="component" value="Unassembled WGS sequence"/>
</dbReference>
<keyword evidence="5 7" id="KW-0808">Transferase</keyword>
<dbReference type="PROSITE" id="PS00198">
    <property type="entry name" value="4FE4S_FER_1"/>
    <property type="match status" value="1"/>
</dbReference>
<dbReference type="PANTHER" id="PTHR11800:SF2">
    <property type="entry name" value="DNA-DIRECTED RNA POLYMERASE II SUBUNIT RPB3"/>
    <property type="match status" value="1"/>
</dbReference>
<keyword evidence="5" id="KW-0408">Iron</keyword>
<comment type="subunit">
    <text evidence="5">Part of the RNA polymerase complex.</text>
</comment>
<keyword evidence="2 5" id="KW-0548">Nucleotidyltransferase</keyword>
<keyword evidence="3 5" id="KW-0804">Transcription</keyword>
<proteinExistence type="inferred from homology"/>
<dbReference type="GO" id="GO:0046983">
    <property type="term" value="F:protein dimerization activity"/>
    <property type="evidence" value="ECO:0007669"/>
    <property type="project" value="InterPro"/>
</dbReference>
<feature type="domain" description="4Fe-4S ferredoxin-type" evidence="6">
    <location>
        <begin position="210"/>
        <end position="239"/>
    </location>
</feature>
<dbReference type="EC" id="2.7.7.6" evidence="5"/>
<dbReference type="GO" id="GO:0000428">
    <property type="term" value="C:DNA-directed RNA polymerase complex"/>
    <property type="evidence" value="ECO:0007669"/>
    <property type="project" value="UniProtKB-KW"/>
</dbReference>
<dbReference type="GO" id="GO:0016491">
    <property type="term" value="F:oxidoreductase activity"/>
    <property type="evidence" value="ECO:0007669"/>
    <property type="project" value="UniProtKB-ARBA"/>
</dbReference>
<dbReference type="InterPro" id="IPR011263">
    <property type="entry name" value="DNA-dir_RNA_pol_RpoA/D/Rpb3"/>
</dbReference>
<comment type="caution">
    <text evidence="7">The sequence shown here is derived from an EMBL/GenBank/DDBJ whole genome shotgun (WGS) entry which is preliminary data.</text>
</comment>
<dbReference type="SUPFAM" id="SSF55257">
    <property type="entry name" value="RBP11-like subunits of RNA polymerase"/>
    <property type="match status" value="1"/>
</dbReference>
<comment type="function">
    <text evidence="5">DNA-dependent RNA polymerase (RNAP) catalyzes the transcription of DNA into RNA using the four ribonucleoside triphosphates as substrates.</text>
</comment>
<dbReference type="InterPro" id="IPR022842">
    <property type="entry name" value="RNAP_Rpo3/Rpb3/RPAC1"/>
</dbReference>
<dbReference type="InterPro" id="IPR001514">
    <property type="entry name" value="DNA-dir_RNA_pol_30-40kDasu_CS"/>
</dbReference>
<feature type="binding site" evidence="5">
    <location>
        <position position="222"/>
    </location>
    <ligand>
        <name>[3Fe-4S] cluster</name>
        <dbReference type="ChEBI" id="CHEBI:21137"/>
    </ligand>
</feature>
<dbReference type="Gene3D" id="3.30.1360.10">
    <property type="entry name" value="RNA polymerase, RBP11-like subunit"/>
    <property type="match status" value="1"/>
</dbReference>
<dbReference type="Gene3D" id="2.170.120.12">
    <property type="entry name" value="DNA-directed RNA polymerase, insert domain"/>
    <property type="match status" value="1"/>
</dbReference>
<dbReference type="InterPro" id="IPR050518">
    <property type="entry name" value="Rpo3/RPB3_RNA_Pol_subunit"/>
</dbReference>
<accession>A0A832YXS7</accession>
<comment type="subcellular location">
    <subcellularLocation>
        <location evidence="5">Cytoplasm</location>
    </subcellularLocation>
</comment>
<keyword evidence="5" id="KW-0963">Cytoplasm</keyword>
<dbReference type="PROSITE" id="PS51379">
    <property type="entry name" value="4FE4S_FER_2"/>
    <property type="match status" value="2"/>
</dbReference>
<comment type="cofactor">
    <cofactor evidence="5">
        <name>[3Fe-4S] cluster</name>
        <dbReference type="ChEBI" id="CHEBI:21137"/>
    </cofactor>
    <text evidence="5">Binds 1 [3Fe-4S] cluster.</text>
</comment>
<evidence type="ECO:0000259" key="6">
    <source>
        <dbReference type="PROSITE" id="PS51379"/>
    </source>
</evidence>
<protein>
    <recommendedName>
        <fullName evidence="5">DNA-directed RNA polymerase subunit Rpo3</fullName>
        <ecNumber evidence="5">2.7.7.6</ecNumber>
    </recommendedName>
    <alternativeName>
        <fullName evidence="5">DNA-directed RNA polymerase subunit D</fullName>
    </alternativeName>
</protein>
<dbReference type="InterPro" id="IPR017896">
    <property type="entry name" value="4Fe4S_Fe-S-bd"/>
</dbReference>
<feature type="binding site" evidence="5">
    <location>
        <position position="219"/>
    </location>
    <ligand>
        <name>[3Fe-4S] cluster</name>
        <dbReference type="ChEBI" id="CHEBI:21137"/>
    </ligand>
</feature>
<keyword evidence="5" id="KW-0479">Metal-binding</keyword>
<dbReference type="InterPro" id="IPR036603">
    <property type="entry name" value="RBP11-like"/>
</dbReference>
<evidence type="ECO:0000256" key="4">
    <source>
        <dbReference type="ARBA" id="ARBA00025804"/>
    </source>
</evidence>
<gene>
    <name evidence="5" type="primary">rpo3</name>
    <name evidence="5" type="synonym">rpoD</name>
    <name evidence="7" type="ORF">EYH02_00370</name>
</gene>
<comment type="catalytic activity">
    <reaction evidence="5">
        <text>RNA(n) + a ribonucleoside 5'-triphosphate = RNA(n+1) + diphosphate</text>
        <dbReference type="Rhea" id="RHEA:21248"/>
        <dbReference type="Rhea" id="RHEA-COMP:14527"/>
        <dbReference type="Rhea" id="RHEA-COMP:17342"/>
        <dbReference type="ChEBI" id="CHEBI:33019"/>
        <dbReference type="ChEBI" id="CHEBI:61557"/>
        <dbReference type="ChEBI" id="CHEBI:140395"/>
        <dbReference type="EC" id="2.7.7.6"/>
    </reaction>
</comment>
<organism evidence="7 8">
    <name type="scientific">Ignisphaera aggregans</name>
    <dbReference type="NCBI Taxonomy" id="334771"/>
    <lineage>
        <taxon>Archaea</taxon>
        <taxon>Thermoproteota</taxon>
        <taxon>Thermoprotei</taxon>
        <taxon>Desulfurococcales</taxon>
        <taxon>Desulfurococcaceae</taxon>
        <taxon>Ignisphaera</taxon>
    </lineage>
</organism>
<dbReference type="GO" id="GO:0046872">
    <property type="term" value="F:metal ion binding"/>
    <property type="evidence" value="ECO:0007669"/>
    <property type="project" value="UniProtKB-KW"/>
</dbReference>
<dbReference type="NCBIfam" id="NF001988">
    <property type="entry name" value="PRK00783.1"/>
    <property type="match status" value="1"/>
</dbReference>
<dbReference type="Pfam" id="PF01193">
    <property type="entry name" value="RNA_pol_L"/>
    <property type="match status" value="1"/>
</dbReference>
<dbReference type="InterPro" id="IPR036643">
    <property type="entry name" value="RNApol_insert_sf"/>
</dbReference>
<keyword evidence="1 5" id="KW-0240">DNA-directed RNA polymerase</keyword>
<dbReference type="PROSITE" id="PS00446">
    <property type="entry name" value="RNA_POL_D_30KD"/>
    <property type="match status" value="1"/>
</dbReference>
<dbReference type="HAMAP" id="MF_00320">
    <property type="entry name" value="RNApol_arch_Rpo3"/>
    <property type="match status" value="1"/>
</dbReference>
<keyword evidence="5" id="KW-0003">3Fe-4S</keyword>
<keyword evidence="5" id="KW-0411">Iron-sulfur</keyword>
<feature type="binding site" evidence="5">
    <location>
        <position position="225"/>
    </location>
    <ligand>
        <name>[3Fe-4S] cluster</name>
        <dbReference type="ChEBI" id="CHEBI:21137"/>
    </ligand>
</feature>
<dbReference type="InterPro" id="IPR017900">
    <property type="entry name" value="4Fe4S_Fe_S_CS"/>
</dbReference>
<dbReference type="GO" id="GO:0006351">
    <property type="term" value="P:DNA-templated transcription"/>
    <property type="evidence" value="ECO:0007669"/>
    <property type="project" value="UniProtKB-UniRule"/>
</dbReference>
<dbReference type="Pfam" id="PF00037">
    <property type="entry name" value="Fer4"/>
    <property type="match status" value="2"/>
</dbReference>
<dbReference type="GO" id="GO:0003899">
    <property type="term" value="F:DNA-directed RNA polymerase activity"/>
    <property type="evidence" value="ECO:0007669"/>
    <property type="project" value="UniProtKB-UniRule"/>
</dbReference>
<dbReference type="EMBL" id="DQTV01000007">
    <property type="protein sequence ID" value="HIP56517.1"/>
    <property type="molecule type" value="Genomic_DNA"/>
</dbReference>
<feature type="domain" description="4Fe-4S ferredoxin-type" evidence="6">
    <location>
        <begin position="180"/>
        <end position="209"/>
    </location>
</feature>
<sequence>MNVSLRRIADNAIEILIQGLPLPIINAIRRYALAKVPTMAVDEVAIIANTSALFDEILAHRLAMIPLYSEVAIRKYAEPPPEVCAKCTASEAEEKPPAEVCKKCFVHLYLEAEAVDREIVVYSGDIKSEDPDVYPVYNNIPIVILAPGQKILLELRARLGRGLEHAKWSPATVAVSRYVATIEVDKKRCNLCGKCVEVCPRKVLELSNTEIKVRDIYECILCKQCINACPNKAIDVVPKSDEYILYIESSGALKPATIVREAANILISELEELLRKVVEWRGRKVTAQ</sequence>
<evidence type="ECO:0000256" key="3">
    <source>
        <dbReference type="ARBA" id="ARBA00023163"/>
    </source>
</evidence>
<dbReference type="GO" id="GO:0051538">
    <property type="term" value="F:3 iron, 4 sulfur cluster binding"/>
    <property type="evidence" value="ECO:0007669"/>
    <property type="project" value="UniProtKB-KW"/>
</dbReference>
<dbReference type="Gene3D" id="3.30.70.20">
    <property type="match status" value="1"/>
</dbReference>
<dbReference type="AlphaFoldDB" id="A0A832YXS7"/>
<dbReference type="InterPro" id="IPR011262">
    <property type="entry name" value="DNA-dir_RNA_pol_insert"/>
</dbReference>
<evidence type="ECO:0000256" key="2">
    <source>
        <dbReference type="ARBA" id="ARBA00022695"/>
    </source>
</evidence>
<dbReference type="Pfam" id="PF01000">
    <property type="entry name" value="RNA_pol_A_bac"/>
    <property type="match status" value="1"/>
</dbReference>
<name>A0A832YXS7_9CREN</name>
<dbReference type="GO" id="GO:0003677">
    <property type="term" value="F:DNA binding"/>
    <property type="evidence" value="ECO:0007669"/>
    <property type="project" value="UniProtKB-UniRule"/>
</dbReference>
<comment type="similarity">
    <text evidence="4 5">Belongs to the archaeal Rpo3/eukaryotic RPB3 RNA polymerase subunit family.</text>
</comment>
<dbReference type="SMART" id="SM00662">
    <property type="entry name" value="RPOLD"/>
    <property type="match status" value="1"/>
</dbReference>
<dbReference type="GO" id="GO:0005737">
    <property type="term" value="C:cytoplasm"/>
    <property type="evidence" value="ECO:0007669"/>
    <property type="project" value="UniProtKB-SubCell"/>
</dbReference>
<evidence type="ECO:0000313" key="7">
    <source>
        <dbReference type="EMBL" id="HIP56517.1"/>
    </source>
</evidence>
<dbReference type="PANTHER" id="PTHR11800">
    <property type="entry name" value="DNA-DIRECTED RNA POLYMERASE"/>
    <property type="match status" value="1"/>
</dbReference>
<dbReference type="SUPFAM" id="SSF56553">
    <property type="entry name" value="Insert subdomain of RNA polymerase alpha subunit"/>
    <property type="match status" value="1"/>
</dbReference>
<reference evidence="7" key="1">
    <citation type="journal article" date="2020" name="ISME J.">
        <title>Gammaproteobacteria mediating utilization of methyl-, sulfur- and petroleum organic compounds in deep ocean hydrothermal plumes.</title>
        <authorList>
            <person name="Zhou Z."/>
            <person name="Liu Y."/>
            <person name="Pan J."/>
            <person name="Cron B.R."/>
            <person name="Toner B.M."/>
            <person name="Anantharaman K."/>
            <person name="Breier J.A."/>
            <person name="Dick G.J."/>
            <person name="Li M."/>
        </authorList>
    </citation>
    <scope>NUCLEOTIDE SEQUENCE</scope>
    <source>
        <strain evidence="7">SZUA-1435</strain>
    </source>
</reference>
<evidence type="ECO:0000313" key="8">
    <source>
        <dbReference type="Proteomes" id="UP000605805"/>
    </source>
</evidence>
<evidence type="ECO:0000256" key="5">
    <source>
        <dbReference type="HAMAP-Rule" id="MF_00320"/>
    </source>
</evidence>